<keyword evidence="3 7" id="KW-0812">Transmembrane</keyword>
<comment type="caution">
    <text evidence="9">The sequence shown here is derived from an EMBL/GenBank/DDBJ whole genome shotgun (WGS) entry which is preliminary data.</text>
</comment>
<keyword evidence="10" id="KW-1185">Reference proteome</keyword>
<dbReference type="Pfam" id="PF06271">
    <property type="entry name" value="RDD"/>
    <property type="match status" value="1"/>
</dbReference>
<dbReference type="InterPro" id="IPR051791">
    <property type="entry name" value="Pra-immunoreactive"/>
</dbReference>
<dbReference type="EMBL" id="JACGXA010000003">
    <property type="protein sequence ID" value="MBA8805801.1"/>
    <property type="molecule type" value="Genomic_DNA"/>
</dbReference>
<name>A0A7W3J3T9_9ACTN</name>
<sequence length="194" mass="20669">MSDYGTPPQDPTQPNPYGEPPAQTNPYSQQPAYGQPAYGQQPGYGMPAAPAYDYAGWPKRVGAYVIDALILLIAYIPAYVGTAINANSADGATAAGLLLTLVGIMLYIGVFVWNTCMKAGRTGYSIGKGVLGIKLVNEGTGQPIGAGMAFVRQLAHIIDALPCYLGFLWPLWDSKRQTFADKILKTVVVNQPKG</sequence>
<evidence type="ECO:0000256" key="7">
    <source>
        <dbReference type="SAM" id="Phobius"/>
    </source>
</evidence>
<evidence type="ECO:0000256" key="1">
    <source>
        <dbReference type="ARBA" id="ARBA00004651"/>
    </source>
</evidence>
<keyword evidence="4 7" id="KW-1133">Transmembrane helix</keyword>
<evidence type="ECO:0000256" key="6">
    <source>
        <dbReference type="SAM" id="MobiDB-lite"/>
    </source>
</evidence>
<feature type="transmembrane region" description="Helical" evidence="7">
    <location>
        <begin position="92"/>
        <end position="113"/>
    </location>
</feature>
<feature type="transmembrane region" description="Helical" evidence="7">
    <location>
        <begin position="61"/>
        <end position="80"/>
    </location>
</feature>
<organism evidence="9 10">
    <name type="scientific">Nocardioides ginsengisegetis</name>
    <dbReference type="NCBI Taxonomy" id="661491"/>
    <lineage>
        <taxon>Bacteria</taxon>
        <taxon>Bacillati</taxon>
        <taxon>Actinomycetota</taxon>
        <taxon>Actinomycetes</taxon>
        <taxon>Propionibacteriales</taxon>
        <taxon>Nocardioidaceae</taxon>
        <taxon>Nocardioides</taxon>
    </lineage>
</organism>
<feature type="region of interest" description="Disordered" evidence="6">
    <location>
        <begin position="1"/>
        <end position="33"/>
    </location>
</feature>
<evidence type="ECO:0000313" key="9">
    <source>
        <dbReference type="EMBL" id="MBA8805801.1"/>
    </source>
</evidence>
<dbReference type="AlphaFoldDB" id="A0A7W3J3T9"/>
<dbReference type="Proteomes" id="UP000580910">
    <property type="component" value="Unassembled WGS sequence"/>
</dbReference>
<dbReference type="PANTHER" id="PTHR36115:SF6">
    <property type="entry name" value="PROLINE-RICH ANTIGEN HOMOLOG"/>
    <property type="match status" value="1"/>
</dbReference>
<gene>
    <name evidence="9" type="ORF">FB382_004146</name>
</gene>
<dbReference type="PANTHER" id="PTHR36115">
    <property type="entry name" value="PROLINE-RICH ANTIGEN HOMOLOG-RELATED"/>
    <property type="match status" value="1"/>
</dbReference>
<accession>A0A7W3J3T9</accession>
<feature type="domain" description="RDD" evidence="8">
    <location>
        <begin position="54"/>
        <end position="184"/>
    </location>
</feature>
<evidence type="ECO:0000259" key="8">
    <source>
        <dbReference type="Pfam" id="PF06271"/>
    </source>
</evidence>
<dbReference type="InterPro" id="IPR010432">
    <property type="entry name" value="RDD"/>
</dbReference>
<reference evidence="9 10" key="1">
    <citation type="submission" date="2020-07" db="EMBL/GenBank/DDBJ databases">
        <title>Sequencing the genomes of 1000 actinobacteria strains.</title>
        <authorList>
            <person name="Klenk H.-P."/>
        </authorList>
    </citation>
    <scope>NUCLEOTIDE SEQUENCE [LARGE SCALE GENOMIC DNA]</scope>
    <source>
        <strain evidence="9 10">DSM 21349</strain>
    </source>
</reference>
<feature type="compositionally biased region" description="Pro residues" evidence="6">
    <location>
        <begin position="8"/>
        <end position="19"/>
    </location>
</feature>
<comment type="subcellular location">
    <subcellularLocation>
        <location evidence="1">Cell membrane</location>
        <topology evidence="1">Multi-pass membrane protein</topology>
    </subcellularLocation>
</comment>
<proteinExistence type="predicted"/>
<evidence type="ECO:0000256" key="3">
    <source>
        <dbReference type="ARBA" id="ARBA00022692"/>
    </source>
</evidence>
<evidence type="ECO:0000256" key="2">
    <source>
        <dbReference type="ARBA" id="ARBA00022475"/>
    </source>
</evidence>
<evidence type="ECO:0000256" key="4">
    <source>
        <dbReference type="ARBA" id="ARBA00022989"/>
    </source>
</evidence>
<keyword evidence="2" id="KW-1003">Cell membrane</keyword>
<evidence type="ECO:0000256" key="5">
    <source>
        <dbReference type="ARBA" id="ARBA00023136"/>
    </source>
</evidence>
<evidence type="ECO:0000313" key="10">
    <source>
        <dbReference type="Proteomes" id="UP000580910"/>
    </source>
</evidence>
<protein>
    <submittedName>
        <fullName evidence="9">Putative RDD family membrane protein YckC</fullName>
    </submittedName>
</protein>
<dbReference type="GO" id="GO:0005886">
    <property type="term" value="C:plasma membrane"/>
    <property type="evidence" value="ECO:0007669"/>
    <property type="project" value="UniProtKB-SubCell"/>
</dbReference>
<keyword evidence="5 7" id="KW-0472">Membrane</keyword>
<dbReference type="RefSeq" id="WP_182541822.1">
    <property type="nucleotide sequence ID" value="NZ_JACGXA010000003.1"/>
</dbReference>